<dbReference type="Gene3D" id="1.20.1250.40">
    <property type="match status" value="1"/>
</dbReference>
<evidence type="ECO:0000313" key="3">
    <source>
        <dbReference type="EMBL" id="THU72150.1"/>
    </source>
</evidence>
<evidence type="ECO:0000313" key="4">
    <source>
        <dbReference type="Proteomes" id="UP000317650"/>
    </source>
</evidence>
<comment type="caution">
    <text evidence="3">The sequence shown here is derived from an EMBL/GenBank/DDBJ whole genome shotgun (WGS) entry which is preliminary data.</text>
</comment>
<dbReference type="GO" id="GO:0005634">
    <property type="term" value="C:nucleus"/>
    <property type="evidence" value="ECO:0007669"/>
    <property type="project" value="UniProtKB-SubCell"/>
</dbReference>
<dbReference type="InterPro" id="IPR005574">
    <property type="entry name" value="Rpb4/RPC9"/>
</dbReference>
<dbReference type="Pfam" id="PF03874">
    <property type="entry name" value="RNA_pol_Rpb4"/>
    <property type="match status" value="1"/>
</dbReference>
<reference evidence="3 4" key="1">
    <citation type="journal article" date="2019" name="Nat. Plants">
        <title>Genome sequencing of Musa balbisiana reveals subgenome evolution and function divergence in polyploid bananas.</title>
        <authorList>
            <person name="Yao X."/>
        </authorList>
    </citation>
    <scope>NUCLEOTIDE SEQUENCE [LARGE SCALE GENOMIC DNA]</scope>
    <source>
        <strain evidence="4">cv. DH-PKW</strain>
        <tissue evidence="3">Leaves</tissue>
    </source>
</reference>
<keyword evidence="4" id="KW-1185">Reference proteome</keyword>
<evidence type="ECO:0000256" key="1">
    <source>
        <dbReference type="ARBA" id="ARBA00004123"/>
    </source>
</evidence>
<dbReference type="GO" id="GO:0030880">
    <property type="term" value="C:RNA polymerase complex"/>
    <property type="evidence" value="ECO:0007669"/>
    <property type="project" value="InterPro"/>
</dbReference>
<evidence type="ECO:0000256" key="2">
    <source>
        <dbReference type="ARBA" id="ARBA00023242"/>
    </source>
</evidence>
<protein>
    <submittedName>
        <fullName evidence="3">Uncharacterized protein</fullName>
    </submittedName>
</protein>
<name>A0A4S8KAP1_MUSBA</name>
<dbReference type="PANTHER" id="PTHR21297">
    <property type="entry name" value="DNA-DIRECTED RNA POLYMERASE II"/>
    <property type="match status" value="1"/>
</dbReference>
<dbReference type="GO" id="GO:0006352">
    <property type="term" value="P:DNA-templated transcription initiation"/>
    <property type="evidence" value="ECO:0007669"/>
    <property type="project" value="InterPro"/>
</dbReference>
<comment type="subcellular location">
    <subcellularLocation>
        <location evidence="1">Nucleus</location>
    </subcellularLocation>
</comment>
<accession>A0A4S8KAP1</accession>
<dbReference type="InterPro" id="IPR045222">
    <property type="entry name" value="Rpb4-like"/>
</dbReference>
<sequence>MEARFPGSQETHHLQENREDVRTTILLVHQNTSTNLFVGMCEEKKRLISVRQVLEYPLVELALVSYVVYSVTCPTEQTACLAINLISRTLKQNGVTDGEICMIGNVDPETLDEVYALIPSLKVIFVF</sequence>
<dbReference type="InterPro" id="IPR010997">
    <property type="entry name" value="HRDC-like_sf"/>
</dbReference>
<dbReference type="EMBL" id="PYDT01000001">
    <property type="protein sequence ID" value="THU72150.1"/>
    <property type="molecule type" value="Genomic_DNA"/>
</dbReference>
<dbReference type="InterPro" id="IPR038324">
    <property type="entry name" value="Rpb4/RPC9_sf"/>
</dbReference>
<dbReference type="GO" id="GO:0000166">
    <property type="term" value="F:nucleotide binding"/>
    <property type="evidence" value="ECO:0007669"/>
    <property type="project" value="InterPro"/>
</dbReference>
<organism evidence="3 4">
    <name type="scientific">Musa balbisiana</name>
    <name type="common">Banana</name>
    <dbReference type="NCBI Taxonomy" id="52838"/>
    <lineage>
        <taxon>Eukaryota</taxon>
        <taxon>Viridiplantae</taxon>
        <taxon>Streptophyta</taxon>
        <taxon>Embryophyta</taxon>
        <taxon>Tracheophyta</taxon>
        <taxon>Spermatophyta</taxon>
        <taxon>Magnoliopsida</taxon>
        <taxon>Liliopsida</taxon>
        <taxon>Zingiberales</taxon>
        <taxon>Musaceae</taxon>
        <taxon>Musa</taxon>
    </lineage>
</organism>
<gene>
    <name evidence="3" type="ORF">C4D60_Mb04t09090</name>
</gene>
<dbReference type="AlphaFoldDB" id="A0A4S8KAP1"/>
<dbReference type="SUPFAM" id="SSF47819">
    <property type="entry name" value="HRDC-like"/>
    <property type="match status" value="1"/>
</dbReference>
<keyword evidence="2" id="KW-0539">Nucleus</keyword>
<dbReference type="Proteomes" id="UP000317650">
    <property type="component" value="Chromosome 4"/>
</dbReference>
<proteinExistence type="predicted"/>